<dbReference type="GO" id="GO:0016491">
    <property type="term" value="F:oxidoreductase activity"/>
    <property type="evidence" value="ECO:0007669"/>
    <property type="project" value="UniProtKB-KW"/>
</dbReference>
<dbReference type="Pfam" id="PF00106">
    <property type="entry name" value="adh_short"/>
    <property type="match status" value="1"/>
</dbReference>
<dbReference type="InterPro" id="IPR036291">
    <property type="entry name" value="NAD(P)-bd_dom_sf"/>
</dbReference>
<keyword evidence="4" id="KW-1185">Reference proteome</keyword>
<organism evidence="3 4">
    <name type="scientific">Leucobacter edaphi</name>
    <dbReference type="NCBI Taxonomy" id="2796472"/>
    <lineage>
        <taxon>Bacteria</taxon>
        <taxon>Bacillati</taxon>
        <taxon>Actinomycetota</taxon>
        <taxon>Actinomycetes</taxon>
        <taxon>Micrococcales</taxon>
        <taxon>Microbacteriaceae</taxon>
        <taxon>Leucobacter</taxon>
    </lineage>
</organism>
<dbReference type="EMBL" id="JAEHOI010000007">
    <property type="protein sequence ID" value="MBK0422141.1"/>
    <property type="molecule type" value="Genomic_DNA"/>
</dbReference>
<comment type="similarity">
    <text evidence="1">Belongs to the short-chain dehydrogenases/reductases (SDR) family.</text>
</comment>
<proteinExistence type="inferred from homology"/>
<name>A0A934QCI0_9MICO</name>
<evidence type="ECO:0000256" key="1">
    <source>
        <dbReference type="ARBA" id="ARBA00006484"/>
    </source>
</evidence>
<reference evidence="3" key="1">
    <citation type="submission" date="2020-12" db="EMBL/GenBank/DDBJ databases">
        <title>Leucobacter sp. CAS2, isolated from Chromium sludge.</title>
        <authorList>
            <person name="Xu Z."/>
        </authorList>
    </citation>
    <scope>NUCLEOTIDE SEQUENCE</scope>
    <source>
        <strain evidence="3">CSA2</strain>
    </source>
</reference>
<evidence type="ECO:0000256" key="2">
    <source>
        <dbReference type="ARBA" id="ARBA00023002"/>
    </source>
</evidence>
<keyword evidence="2" id="KW-0560">Oxidoreductase</keyword>
<dbReference type="Gene3D" id="3.40.50.720">
    <property type="entry name" value="NAD(P)-binding Rossmann-like Domain"/>
    <property type="match status" value="1"/>
</dbReference>
<protein>
    <submittedName>
        <fullName evidence="3">SDR family NAD(P)-dependent oxidoreductase</fullName>
    </submittedName>
</protein>
<dbReference type="AlphaFoldDB" id="A0A934QCI0"/>
<gene>
    <name evidence="3" type="ORF">JD292_08640</name>
</gene>
<dbReference type="Proteomes" id="UP000618733">
    <property type="component" value="Unassembled WGS sequence"/>
</dbReference>
<dbReference type="PANTHER" id="PTHR24320">
    <property type="entry name" value="RETINOL DEHYDROGENASE"/>
    <property type="match status" value="1"/>
</dbReference>
<dbReference type="PRINTS" id="PR00081">
    <property type="entry name" value="GDHRDH"/>
</dbReference>
<sequence>MVPEGTVVMTGASRGIGRIAAERLLREHEDLNLVVIGRQAPAEQRAAFGQASWRVTALRAELASLGQTADAAGDVADLIGAGRLPPVRALAWNAGLQRSDAIGVSPDGFEETFAVNLLAPHLLTRSLEGLLEAGSRVVVTVSDTHFGDLRHNLGMVPGPVWAPIERLLRPGGYPRSERVRAGRTAYSTSKLAAIYLVHEWARRLTGAPIVSFNPGFVPGTGLARAADPLSRFAMRWLLPALTLTPLGTSPQRAGEYLARAIVSDDPPPSGSYIDRNRIAPSSAESMDPSRERAVWEACEAAIAPYLER</sequence>
<dbReference type="SUPFAM" id="SSF51735">
    <property type="entry name" value="NAD(P)-binding Rossmann-fold domains"/>
    <property type="match status" value="1"/>
</dbReference>
<evidence type="ECO:0000313" key="4">
    <source>
        <dbReference type="Proteomes" id="UP000618733"/>
    </source>
</evidence>
<dbReference type="PANTHER" id="PTHR24320:SF274">
    <property type="entry name" value="CHAIN DEHYDROGENASE, PUTATIVE (AFU_ORTHOLOGUE AFUA_4G00440)-RELATED"/>
    <property type="match status" value="1"/>
</dbReference>
<comment type="caution">
    <text evidence="3">The sequence shown here is derived from an EMBL/GenBank/DDBJ whole genome shotgun (WGS) entry which is preliminary data.</text>
</comment>
<dbReference type="InterPro" id="IPR002347">
    <property type="entry name" value="SDR_fam"/>
</dbReference>
<evidence type="ECO:0000313" key="3">
    <source>
        <dbReference type="EMBL" id="MBK0422141.1"/>
    </source>
</evidence>
<accession>A0A934QCI0</accession>